<organism evidence="6 7">
    <name type="scientific">Algibacter marinivivus</name>
    <dbReference type="NCBI Taxonomy" id="2100723"/>
    <lineage>
        <taxon>Bacteria</taxon>
        <taxon>Pseudomonadati</taxon>
        <taxon>Bacteroidota</taxon>
        <taxon>Flavobacteriia</taxon>
        <taxon>Flavobacteriales</taxon>
        <taxon>Flavobacteriaceae</taxon>
        <taxon>Algibacter</taxon>
    </lineage>
</organism>
<accession>A0A2U2X5Q5</accession>
<keyword evidence="2 6" id="KW-0489">Methyltransferase</keyword>
<dbReference type="SUPFAM" id="SSF55315">
    <property type="entry name" value="L30e-like"/>
    <property type="match status" value="1"/>
</dbReference>
<dbReference type="InterPro" id="IPR029028">
    <property type="entry name" value="Alpha/beta_knot_MTases"/>
</dbReference>
<dbReference type="PANTHER" id="PTHR43191">
    <property type="entry name" value="RRNA METHYLTRANSFERASE 3"/>
    <property type="match status" value="1"/>
</dbReference>
<comment type="caution">
    <text evidence="6">The sequence shown here is derived from an EMBL/GenBank/DDBJ whole genome shotgun (WGS) entry which is preliminary data.</text>
</comment>
<reference evidence="6" key="2">
    <citation type="submission" date="2018-05" db="EMBL/GenBank/DDBJ databases">
        <authorList>
            <person name="Lanie J.A."/>
            <person name="Ng W.-L."/>
            <person name="Kazmierczak K.M."/>
            <person name="Andrzejewski T.M."/>
            <person name="Davidsen T.M."/>
            <person name="Wayne K.J."/>
            <person name="Tettelin H."/>
            <person name="Glass J.I."/>
            <person name="Rusch D."/>
            <person name="Podicherti R."/>
            <person name="Tsui H.-C.T."/>
            <person name="Winkler M.E."/>
        </authorList>
    </citation>
    <scope>NUCLEOTIDE SEQUENCE [LARGE SCALE GENOMIC DNA]</scope>
    <source>
        <strain evidence="6">ZY111</strain>
    </source>
</reference>
<evidence type="ECO:0000259" key="4">
    <source>
        <dbReference type="Pfam" id="PF00588"/>
    </source>
</evidence>
<dbReference type="InterPro" id="IPR053888">
    <property type="entry name" value="MRM3-like_sub_bind"/>
</dbReference>
<dbReference type="GO" id="GO:0008173">
    <property type="term" value="F:RNA methyltransferase activity"/>
    <property type="evidence" value="ECO:0007669"/>
    <property type="project" value="InterPro"/>
</dbReference>
<dbReference type="RefSeq" id="WP_109351151.1">
    <property type="nucleotide sequence ID" value="NZ_QFRI01000001.1"/>
</dbReference>
<gene>
    <name evidence="6" type="ORF">DIS18_00815</name>
</gene>
<dbReference type="Proteomes" id="UP000245375">
    <property type="component" value="Unassembled WGS sequence"/>
</dbReference>
<dbReference type="InterPro" id="IPR051259">
    <property type="entry name" value="rRNA_Methyltransferase"/>
</dbReference>
<evidence type="ECO:0000313" key="7">
    <source>
        <dbReference type="Proteomes" id="UP000245375"/>
    </source>
</evidence>
<feature type="domain" description="MRM3-like substrate binding" evidence="5">
    <location>
        <begin position="11"/>
        <end position="111"/>
    </location>
</feature>
<evidence type="ECO:0000256" key="1">
    <source>
        <dbReference type="ARBA" id="ARBA00007228"/>
    </source>
</evidence>
<evidence type="ECO:0000313" key="6">
    <source>
        <dbReference type="EMBL" id="PWH83127.1"/>
    </source>
</evidence>
<dbReference type="InterPro" id="IPR029026">
    <property type="entry name" value="tRNA_m1G_MTases_N"/>
</dbReference>
<proteinExistence type="inferred from homology"/>
<sequence length="279" mass="30557">MTTKLISSANNPFIRQLVQLKDKSRERKKTGSFLIEGVREVSLALKGGYELVTVLFYPDLFSEEQLNDLTVNVRLSAPDSYRDETQLNCIEISKEVYQKLAYRDTTEGVLAVAKSKTNSLGDLVFENKNPLILVAEAPEKPGNIGAILRTADAANVDAVVIANPKTDLYNPNIIRSSVGCVFTNQIATGSTSEIIDFLKSISIEIYCAALQASVDYHTQDFTKPTAIVVGTEATGLSDAWLENSTQNIIIPMQGEIDSMNVSVAAGILIFEAKRQRGFK</sequence>
<dbReference type="GO" id="GO:0006396">
    <property type="term" value="P:RNA processing"/>
    <property type="evidence" value="ECO:0007669"/>
    <property type="project" value="InterPro"/>
</dbReference>
<dbReference type="AlphaFoldDB" id="A0A2U2X5Q5"/>
<dbReference type="InterPro" id="IPR029064">
    <property type="entry name" value="Ribosomal_eL30-like_sf"/>
</dbReference>
<reference evidence="6" key="1">
    <citation type="submission" date="2018-05" db="EMBL/GenBank/DDBJ databases">
        <title>Algibacter marinivivus sp. nov., isolated from sample around a algae.</title>
        <authorList>
            <person name="Zhong X."/>
        </authorList>
    </citation>
    <scope>NUCLEOTIDE SEQUENCE [LARGE SCALE GENOMIC DNA]</scope>
    <source>
        <strain evidence="6">ZY111</strain>
    </source>
</reference>
<evidence type="ECO:0000259" key="5">
    <source>
        <dbReference type="Pfam" id="PF22435"/>
    </source>
</evidence>
<keyword evidence="7" id="KW-1185">Reference proteome</keyword>
<dbReference type="InterPro" id="IPR001537">
    <property type="entry name" value="SpoU_MeTrfase"/>
</dbReference>
<dbReference type="PANTHER" id="PTHR43191:SF2">
    <property type="entry name" value="RRNA METHYLTRANSFERASE 3, MITOCHONDRIAL"/>
    <property type="match status" value="1"/>
</dbReference>
<dbReference type="EMBL" id="QFRI01000001">
    <property type="protein sequence ID" value="PWH83127.1"/>
    <property type="molecule type" value="Genomic_DNA"/>
</dbReference>
<protein>
    <submittedName>
        <fullName evidence="6">rRNA methyltransferase</fullName>
    </submittedName>
</protein>
<feature type="domain" description="tRNA/rRNA methyltransferase SpoU type" evidence="4">
    <location>
        <begin position="131"/>
        <end position="269"/>
    </location>
</feature>
<dbReference type="GO" id="GO:0003723">
    <property type="term" value="F:RNA binding"/>
    <property type="evidence" value="ECO:0007669"/>
    <property type="project" value="InterPro"/>
</dbReference>
<evidence type="ECO:0000256" key="2">
    <source>
        <dbReference type="ARBA" id="ARBA00022603"/>
    </source>
</evidence>
<evidence type="ECO:0000256" key="3">
    <source>
        <dbReference type="ARBA" id="ARBA00022679"/>
    </source>
</evidence>
<keyword evidence="3 6" id="KW-0808">Transferase</keyword>
<dbReference type="Gene3D" id="3.30.1330.30">
    <property type="match status" value="1"/>
</dbReference>
<name>A0A2U2X5Q5_9FLAO</name>
<dbReference type="GO" id="GO:0032259">
    <property type="term" value="P:methylation"/>
    <property type="evidence" value="ECO:0007669"/>
    <property type="project" value="UniProtKB-KW"/>
</dbReference>
<dbReference type="OrthoDB" id="9794400at2"/>
<dbReference type="Gene3D" id="3.40.1280.10">
    <property type="match status" value="1"/>
</dbReference>
<comment type="similarity">
    <text evidence="1">Belongs to the class IV-like SAM-binding methyltransferase superfamily. RNA methyltransferase TrmH family.</text>
</comment>
<dbReference type="SUPFAM" id="SSF75217">
    <property type="entry name" value="alpha/beta knot"/>
    <property type="match status" value="1"/>
</dbReference>
<dbReference type="Pfam" id="PF00588">
    <property type="entry name" value="SpoU_methylase"/>
    <property type="match status" value="1"/>
</dbReference>
<dbReference type="CDD" id="cd18104">
    <property type="entry name" value="SpoU-like_RNA-MTase"/>
    <property type="match status" value="1"/>
</dbReference>
<dbReference type="Pfam" id="PF22435">
    <property type="entry name" value="MRM3-like_sub_bind"/>
    <property type="match status" value="1"/>
</dbReference>